<proteinExistence type="predicted"/>
<reference evidence="1 2" key="1">
    <citation type="submission" date="2020-07" db="EMBL/GenBank/DDBJ databases">
        <title>Taxonomic revisions and descriptions of new bacterial species based on genomic comparisons in the high-G+C-content subgroup of the family Alcaligenaceae.</title>
        <authorList>
            <person name="Szabo A."/>
            <person name="Felfoldi T."/>
        </authorList>
    </citation>
    <scope>NUCLEOTIDE SEQUENCE [LARGE SCALE GENOMIC DNA]</scope>
    <source>
        <strain evidence="1 2">DSM 25264</strain>
    </source>
</reference>
<dbReference type="InterPro" id="IPR002060">
    <property type="entry name" value="Squ/phyt_synthse"/>
</dbReference>
<dbReference type="RefSeq" id="WP_129970179.1">
    <property type="nucleotide sequence ID" value="NZ_JACCEW010000005.1"/>
</dbReference>
<dbReference type="OrthoDB" id="9807580at2"/>
<evidence type="ECO:0000313" key="2">
    <source>
        <dbReference type="Proteomes" id="UP000580517"/>
    </source>
</evidence>
<dbReference type="SFLD" id="SFLDG01212">
    <property type="entry name" value="Phytoene_synthase_like"/>
    <property type="match status" value="1"/>
</dbReference>
<protein>
    <submittedName>
        <fullName evidence="1">Squalene synthase HpnC</fullName>
        <ecNumber evidence="1">2.5.1.21</ecNumber>
    </submittedName>
</protein>
<dbReference type="InterPro" id="IPR017827">
    <property type="entry name" value="HSQ_synthase_HpnC"/>
</dbReference>
<dbReference type="Pfam" id="PF00494">
    <property type="entry name" value="SQS_PSY"/>
    <property type="match status" value="1"/>
</dbReference>
<gene>
    <name evidence="1" type="primary">hpnC</name>
    <name evidence="1" type="ORF">H0A68_16330</name>
</gene>
<dbReference type="EC" id="2.5.1.21" evidence="1"/>
<comment type="caution">
    <text evidence="1">The sequence shown here is derived from an EMBL/GenBank/DDBJ whole genome shotgun (WGS) entry which is preliminary data.</text>
</comment>
<keyword evidence="2" id="KW-1185">Reference proteome</keyword>
<dbReference type="InterPro" id="IPR008949">
    <property type="entry name" value="Isoprenoid_synthase_dom_sf"/>
</dbReference>
<keyword evidence="1" id="KW-0808">Transferase</keyword>
<dbReference type="Gene3D" id="1.10.600.10">
    <property type="entry name" value="Farnesyl Diphosphate Synthase"/>
    <property type="match status" value="1"/>
</dbReference>
<evidence type="ECO:0000313" key="1">
    <source>
        <dbReference type="EMBL" id="NYT38451.1"/>
    </source>
</evidence>
<dbReference type="GO" id="GO:0016114">
    <property type="term" value="P:terpenoid biosynthetic process"/>
    <property type="evidence" value="ECO:0007669"/>
    <property type="project" value="UniProtKB-ARBA"/>
</dbReference>
<dbReference type="CDD" id="cd00683">
    <property type="entry name" value="Trans_IPPS_HH"/>
    <property type="match status" value="1"/>
</dbReference>
<dbReference type="PANTHER" id="PTHR31480">
    <property type="entry name" value="BIFUNCTIONAL LYCOPENE CYCLASE/PHYTOENE SYNTHASE"/>
    <property type="match status" value="1"/>
</dbReference>
<sequence>MAVDHYENFPVASMLLPRRLRPAVHAIYRFARSADDIADEGDAPAHERLRRLTDYRRALAQVASGTDRWPPGDPLGAVFQPLSLAIQHHDLPLQPFEDLLSAFEQDVSTTRYGSQADLLDYCRRSANPVGRLMLHLYRAADQDNLLLSDAICTGLQLVNFWQDAAVDWRKGRIYIPQESMSRHGVDELYIARRISLADGMARAAPGDPIADTTWAALMAEQAAWAQGLLLAGLPLASRLRGRIGLELKLVVLGGLRILERLNHLHYDIFLQRPTLARRDWALLCWRALR</sequence>
<dbReference type="EMBL" id="JACCEW010000005">
    <property type="protein sequence ID" value="NYT38451.1"/>
    <property type="molecule type" value="Genomic_DNA"/>
</dbReference>
<dbReference type="Proteomes" id="UP000580517">
    <property type="component" value="Unassembled WGS sequence"/>
</dbReference>
<name>A0A853FJ62_9BURK</name>
<dbReference type="InterPro" id="IPR044843">
    <property type="entry name" value="Trans_IPPS_bact-type"/>
</dbReference>
<dbReference type="InterPro" id="IPR033904">
    <property type="entry name" value="Trans_IPPS_HH"/>
</dbReference>
<organism evidence="1 2">
    <name type="scientific">Allopusillimonas soli</name>
    <dbReference type="NCBI Taxonomy" id="659016"/>
    <lineage>
        <taxon>Bacteria</taxon>
        <taxon>Pseudomonadati</taxon>
        <taxon>Pseudomonadota</taxon>
        <taxon>Betaproteobacteria</taxon>
        <taxon>Burkholderiales</taxon>
        <taxon>Alcaligenaceae</taxon>
        <taxon>Allopusillimonas</taxon>
    </lineage>
</organism>
<dbReference type="GO" id="GO:0051996">
    <property type="term" value="F:squalene synthase [NAD(P)H] activity"/>
    <property type="evidence" value="ECO:0007669"/>
    <property type="project" value="UniProtKB-EC"/>
</dbReference>
<dbReference type="AlphaFoldDB" id="A0A853FJ62"/>
<accession>A0A853FJ62</accession>
<dbReference type="SUPFAM" id="SSF48576">
    <property type="entry name" value="Terpenoid synthases"/>
    <property type="match status" value="1"/>
</dbReference>
<dbReference type="SFLD" id="SFLDG01018">
    <property type="entry name" value="Squalene/Phytoene_Synthase_Lik"/>
    <property type="match status" value="1"/>
</dbReference>
<dbReference type="NCBIfam" id="TIGR03464">
    <property type="entry name" value="HpnC"/>
    <property type="match status" value="1"/>
</dbReference>
<dbReference type="SFLD" id="SFLDS00005">
    <property type="entry name" value="Isoprenoid_Synthase_Type_I"/>
    <property type="match status" value="1"/>
</dbReference>
<dbReference type="GO" id="GO:0004311">
    <property type="term" value="F:geranylgeranyl diphosphate synthase activity"/>
    <property type="evidence" value="ECO:0007669"/>
    <property type="project" value="InterPro"/>
</dbReference>